<evidence type="ECO:0000313" key="2">
    <source>
        <dbReference type="EMBL" id="TCB87036.1"/>
    </source>
</evidence>
<dbReference type="GeneID" id="92385451"/>
<protein>
    <submittedName>
        <fullName evidence="2">Uncharacterized protein</fullName>
    </submittedName>
</protein>
<accession>A0AAE8QWA4</accession>
<dbReference type="Proteomes" id="UP000291623">
    <property type="component" value="Unassembled WGS sequence"/>
</dbReference>
<evidence type="ECO:0000256" key="1">
    <source>
        <dbReference type="SAM" id="Phobius"/>
    </source>
</evidence>
<evidence type="ECO:0000313" key="3">
    <source>
        <dbReference type="Proteomes" id="UP000291623"/>
    </source>
</evidence>
<comment type="caution">
    <text evidence="2">The sequence shown here is derived from an EMBL/GenBank/DDBJ whole genome shotgun (WGS) entry which is preliminary data.</text>
</comment>
<sequence length="94" mass="11029">MTNLNDFSRKFNNWLLFSTFVWVSLEITNIISVICQQAPEYHVSKITEGSKDLYAEGEAENKQPLEKQQESVISRTYYGWTVIQLYLYDLLIIT</sequence>
<organism evidence="2 3">
    <name type="scientific">Enterobacter quasihormaechei</name>
    <dbReference type="NCBI Taxonomy" id="2529382"/>
    <lineage>
        <taxon>Bacteria</taxon>
        <taxon>Pseudomonadati</taxon>
        <taxon>Pseudomonadota</taxon>
        <taxon>Gammaproteobacteria</taxon>
        <taxon>Enterobacterales</taxon>
        <taxon>Enterobacteriaceae</taxon>
        <taxon>Enterobacter</taxon>
    </lineage>
</organism>
<keyword evidence="1" id="KW-1133">Transmembrane helix</keyword>
<gene>
    <name evidence="2" type="ORF">E0L16_11715</name>
</gene>
<dbReference type="AlphaFoldDB" id="A0AAE8QWA4"/>
<feature type="transmembrane region" description="Helical" evidence="1">
    <location>
        <begin position="14"/>
        <end position="35"/>
    </location>
</feature>
<dbReference type="RefSeq" id="WP_131636982.1">
    <property type="nucleotide sequence ID" value="NZ_SJON01000007.1"/>
</dbReference>
<proteinExistence type="predicted"/>
<dbReference type="EMBL" id="SJON01000007">
    <property type="protein sequence ID" value="TCB87036.1"/>
    <property type="molecule type" value="Genomic_DNA"/>
</dbReference>
<name>A0AAE8QWA4_9ENTR</name>
<reference evidence="2 3" key="1">
    <citation type="submission" date="2019-02" db="EMBL/GenBank/DDBJ databases">
        <title>The draft genome of Enterobacter spp. strains.</title>
        <authorList>
            <person name="Wang C."/>
            <person name="Feng Y."/>
            <person name="Zong Z."/>
        </authorList>
    </citation>
    <scope>NUCLEOTIDE SEQUENCE [LARGE SCALE GENOMIC DNA]</scope>
    <source>
        <strain evidence="2 3">WCHEQ120003</strain>
    </source>
</reference>
<keyword evidence="1" id="KW-0812">Transmembrane</keyword>
<keyword evidence="1" id="KW-0472">Membrane</keyword>